<reference evidence="2 3" key="1">
    <citation type="journal article" date="2018" name="Nat. Ecol. Evol.">
        <title>Pezizomycetes genomes reveal the molecular basis of ectomycorrhizal truffle lifestyle.</title>
        <authorList>
            <person name="Murat C."/>
            <person name="Payen T."/>
            <person name="Noel B."/>
            <person name="Kuo A."/>
            <person name="Morin E."/>
            <person name="Chen J."/>
            <person name="Kohler A."/>
            <person name="Krizsan K."/>
            <person name="Balestrini R."/>
            <person name="Da Silva C."/>
            <person name="Montanini B."/>
            <person name="Hainaut M."/>
            <person name="Levati E."/>
            <person name="Barry K.W."/>
            <person name="Belfiori B."/>
            <person name="Cichocki N."/>
            <person name="Clum A."/>
            <person name="Dockter R.B."/>
            <person name="Fauchery L."/>
            <person name="Guy J."/>
            <person name="Iotti M."/>
            <person name="Le Tacon F."/>
            <person name="Lindquist E.A."/>
            <person name="Lipzen A."/>
            <person name="Malagnac F."/>
            <person name="Mello A."/>
            <person name="Molinier V."/>
            <person name="Miyauchi S."/>
            <person name="Poulain J."/>
            <person name="Riccioni C."/>
            <person name="Rubini A."/>
            <person name="Sitrit Y."/>
            <person name="Splivallo R."/>
            <person name="Traeger S."/>
            <person name="Wang M."/>
            <person name="Zifcakova L."/>
            <person name="Wipf D."/>
            <person name="Zambonelli A."/>
            <person name="Paolocci F."/>
            <person name="Nowrousian M."/>
            <person name="Ottonello S."/>
            <person name="Baldrian P."/>
            <person name="Spatafora J.W."/>
            <person name="Henrissat B."/>
            <person name="Nagy L.G."/>
            <person name="Aury J.M."/>
            <person name="Wincker P."/>
            <person name="Grigoriev I.V."/>
            <person name="Bonfante P."/>
            <person name="Martin F.M."/>
        </authorList>
    </citation>
    <scope>NUCLEOTIDE SEQUENCE [LARGE SCALE GENOMIC DNA]</scope>
    <source>
        <strain evidence="2 3">ATCC MYA-4762</strain>
    </source>
</reference>
<dbReference type="EMBL" id="ML121566">
    <property type="protein sequence ID" value="RPB20938.1"/>
    <property type="molecule type" value="Genomic_DNA"/>
</dbReference>
<dbReference type="PROSITE" id="PS00935">
    <property type="entry name" value="GLYOXALASE_I_2"/>
    <property type="match status" value="1"/>
</dbReference>
<accession>A0A3N4LGV1</accession>
<keyword evidence="3" id="KW-1185">Reference proteome</keyword>
<keyword evidence="1" id="KW-0479">Metal-binding</keyword>
<evidence type="ECO:0000256" key="1">
    <source>
        <dbReference type="ARBA" id="ARBA00022723"/>
    </source>
</evidence>
<dbReference type="Proteomes" id="UP000267821">
    <property type="component" value="Unassembled WGS sequence"/>
</dbReference>
<dbReference type="InterPro" id="IPR018146">
    <property type="entry name" value="Glyoxalase_1_CS"/>
</dbReference>
<dbReference type="InParanoid" id="A0A3N4LGV1"/>
<dbReference type="PANTHER" id="PTHR10374:SF30">
    <property type="entry name" value="LACTOYLGLUTATHIONE LYASE"/>
    <property type="match status" value="1"/>
</dbReference>
<gene>
    <name evidence="2" type="ORF">L211DRAFT_851956</name>
</gene>
<evidence type="ECO:0000313" key="3">
    <source>
        <dbReference type="Proteomes" id="UP000267821"/>
    </source>
</evidence>
<sequence>MFNHVSIRIYVERPTTYGYFHVQAELFHTRTPIDPNTRADWTARTQNSAFIFGALDSSEADRNSSKDRSLDACQEGIAYTLDPDGYYIALLQLPVGASRAPQKPEWCFATVCFVLKIWNTPPFSTPATVACSRSFGPRVRYQGKEKQDNVKYHNGNDQLPGFGHVCISVDDLDLACARFEGSGGRRS</sequence>
<dbReference type="OrthoDB" id="16820at2759"/>
<name>A0A3N4LGV1_9PEZI</name>
<protein>
    <submittedName>
        <fullName evidence="2">Uncharacterized protein</fullName>
    </submittedName>
</protein>
<proteinExistence type="predicted"/>
<dbReference type="GO" id="GO:0046872">
    <property type="term" value="F:metal ion binding"/>
    <property type="evidence" value="ECO:0007669"/>
    <property type="project" value="UniProtKB-KW"/>
</dbReference>
<dbReference type="Gene3D" id="3.10.180.10">
    <property type="entry name" value="2,3-Dihydroxybiphenyl 1,2-Dioxygenase, domain 1"/>
    <property type="match status" value="1"/>
</dbReference>
<dbReference type="STRING" id="1051890.A0A3N4LGV1"/>
<organism evidence="2 3">
    <name type="scientific">Terfezia boudieri ATCC MYA-4762</name>
    <dbReference type="NCBI Taxonomy" id="1051890"/>
    <lineage>
        <taxon>Eukaryota</taxon>
        <taxon>Fungi</taxon>
        <taxon>Dikarya</taxon>
        <taxon>Ascomycota</taxon>
        <taxon>Pezizomycotina</taxon>
        <taxon>Pezizomycetes</taxon>
        <taxon>Pezizales</taxon>
        <taxon>Pezizaceae</taxon>
        <taxon>Terfezia</taxon>
    </lineage>
</organism>
<evidence type="ECO:0000313" key="2">
    <source>
        <dbReference type="EMBL" id="RPB20938.1"/>
    </source>
</evidence>
<dbReference type="GO" id="GO:0004462">
    <property type="term" value="F:lactoylglutathione lyase activity"/>
    <property type="evidence" value="ECO:0007669"/>
    <property type="project" value="InterPro"/>
</dbReference>
<dbReference type="PANTHER" id="PTHR10374">
    <property type="entry name" value="LACTOYLGLUTATHIONE LYASE GLYOXALASE I"/>
    <property type="match status" value="1"/>
</dbReference>
<dbReference type="AlphaFoldDB" id="A0A3N4LGV1"/>
<dbReference type="InterPro" id="IPR029068">
    <property type="entry name" value="Glyas_Bleomycin-R_OHBP_Dase"/>
</dbReference>
<dbReference type="SUPFAM" id="SSF54593">
    <property type="entry name" value="Glyoxalase/Bleomycin resistance protein/Dihydroxybiphenyl dioxygenase"/>
    <property type="match status" value="1"/>
</dbReference>